<gene>
    <name evidence="2" type="ORF">GCM10012278_62830</name>
</gene>
<evidence type="ECO:0000313" key="2">
    <source>
        <dbReference type="EMBL" id="GGP12960.1"/>
    </source>
</evidence>
<dbReference type="Gene3D" id="3.40.50.300">
    <property type="entry name" value="P-loop containing nucleotide triphosphate hydrolases"/>
    <property type="match status" value="1"/>
</dbReference>
<dbReference type="InterPro" id="IPR027417">
    <property type="entry name" value="P-loop_NTPase"/>
</dbReference>
<reference evidence="2" key="2">
    <citation type="submission" date="2020-09" db="EMBL/GenBank/DDBJ databases">
        <authorList>
            <person name="Sun Q."/>
            <person name="Zhou Y."/>
        </authorList>
    </citation>
    <scope>NUCLEOTIDE SEQUENCE</scope>
    <source>
        <strain evidence="2">CGMCC 4.7430</strain>
    </source>
</reference>
<sequence>MPLIGRRSELAEVGRLLDRAEAGMGGCLVVVGPPGAGKTALIDAAAQSAGARGVPVSREDLERLADGGPRLLLVDDVDRAGPRAVEFLARFAAKPGATVLLASAERPLGVTPEVRLGGLSEPELAELVPYLPAEVVHVVWLASGGLPGVALGFARELAGMDAADALVHLALTAPSRAEFLDLDVGLIRLLEVAAERPLPPAVRARVLGRLARELLGDASAGAYRQELIDEAVRLARGGGDPGAVAEVLDCGLHALWDPGAARERLTTAHEIVEQARRAGDAMTERRGLFWRFVALAELGELGAAEAALTAYARAAEVAGDAGAAVVVLGRQSMLETVRGRFDAAKALAAEVASGGRRAGLADADRLARALAGAVDAARGRVESQVDVWRELARRLPGHFFEATAARILAESGEVVEAGLELERLLPAVLGGSGPRWVGAVADLAIVASRAGEPPAVQALYDALLPYQGRLVVWAGAATITGPVDDYLGRLAIRLGRQDQGVAHLDSAVALAERIGALPWLARTLAARGHALGDPEDLGRARSIAERLDLAGVLAVLGPRADEWRLTRDGDDWLLQAGAERVRLPDGRGVRYLRALLAAPGQEISALDLVAGGAGLREPAAEPVLDDTGRKAYQRRLAALDEQLDAADRAGDTGRAADVQAERSALLAELRRAAGLGGRPRAQGGEAERARVSATRALRAAVKRVEAVAPLAGAHLRASLRTGKVLRYQRAPGGPARWSV</sequence>
<dbReference type="RefSeq" id="WP_189142361.1">
    <property type="nucleotide sequence ID" value="NZ_BMNK01000013.1"/>
</dbReference>
<evidence type="ECO:0000313" key="3">
    <source>
        <dbReference type="Proteomes" id="UP000660745"/>
    </source>
</evidence>
<dbReference type="InterPro" id="IPR041664">
    <property type="entry name" value="AAA_16"/>
</dbReference>
<dbReference type="Proteomes" id="UP000660745">
    <property type="component" value="Unassembled WGS sequence"/>
</dbReference>
<dbReference type="Pfam" id="PF13191">
    <property type="entry name" value="AAA_16"/>
    <property type="match status" value="1"/>
</dbReference>
<feature type="domain" description="Orc1-like AAA ATPase" evidence="1">
    <location>
        <begin position="2"/>
        <end position="52"/>
    </location>
</feature>
<name>A0A918ABB6_9ACTN</name>
<accession>A0A918ABB6</accession>
<dbReference type="EMBL" id="BMNK01000013">
    <property type="protein sequence ID" value="GGP12960.1"/>
    <property type="molecule type" value="Genomic_DNA"/>
</dbReference>
<reference evidence="2" key="1">
    <citation type="journal article" date="2014" name="Int. J. Syst. Evol. Microbiol.">
        <title>Complete genome sequence of Corynebacterium casei LMG S-19264T (=DSM 44701T), isolated from a smear-ripened cheese.</title>
        <authorList>
            <consortium name="US DOE Joint Genome Institute (JGI-PGF)"/>
            <person name="Walter F."/>
            <person name="Albersmeier A."/>
            <person name="Kalinowski J."/>
            <person name="Ruckert C."/>
        </authorList>
    </citation>
    <scope>NUCLEOTIDE SEQUENCE</scope>
    <source>
        <strain evidence="2">CGMCC 4.7430</strain>
    </source>
</reference>
<dbReference type="AlphaFoldDB" id="A0A918ABB6"/>
<comment type="caution">
    <text evidence="2">The sequence shown here is derived from an EMBL/GenBank/DDBJ whole genome shotgun (WGS) entry which is preliminary data.</text>
</comment>
<proteinExistence type="predicted"/>
<organism evidence="2 3">
    <name type="scientific">Nonomuraea glycinis</name>
    <dbReference type="NCBI Taxonomy" id="2047744"/>
    <lineage>
        <taxon>Bacteria</taxon>
        <taxon>Bacillati</taxon>
        <taxon>Actinomycetota</taxon>
        <taxon>Actinomycetes</taxon>
        <taxon>Streptosporangiales</taxon>
        <taxon>Streptosporangiaceae</taxon>
        <taxon>Nonomuraea</taxon>
    </lineage>
</organism>
<keyword evidence="3" id="KW-1185">Reference proteome</keyword>
<protein>
    <recommendedName>
        <fullName evidence="1">Orc1-like AAA ATPase domain-containing protein</fullName>
    </recommendedName>
</protein>
<evidence type="ECO:0000259" key="1">
    <source>
        <dbReference type="Pfam" id="PF13191"/>
    </source>
</evidence>
<dbReference type="SUPFAM" id="SSF52540">
    <property type="entry name" value="P-loop containing nucleoside triphosphate hydrolases"/>
    <property type="match status" value="1"/>
</dbReference>